<organism evidence="1 2">
    <name type="scientific">Chryseobacterium hagamense</name>
    <dbReference type="NCBI Taxonomy" id="395935"/>
    <lineage>
        <taxon>Bacteria</taxon>
        <taxon>Pseudomonadati</taxon>
        <taxon>Bacteroidota</taxon>
        <taxon>Flavobacteriia</taxon>
        <taxon>Flavobacteriales</taxon>
        <taxon>Weeksellaceae</taxon>
        <taxon>Chryseobacterium group</taxon>
        <taxon>Chryseobacterium</taxon>
    </lineage>
</organism>
<keyword evidence="2" id="KW-1185">Reference proteome</keyword>
<dbReference type="EMBL" id="BJYJ01000001">
    <property type="protein sequence ID" value="GEN74327.1"/>
    <property type="molecule type" value="Genomic_DNA"/>
</dbReference>
<proteinExistence type="predicted"/>
<reference evidence="1 2" key="1">
    <citation type="submission" date="2019-07" db="EMBL/GenBank/DDBJ databases">
        <title>Whole genome shotgun sequence of Chryseobacterium hagamense NBRC 105253.</title>
        <authorList>
            <person name="Hosoyama A."/>
            <person name="Uohara A."/>
            <person name="Ohji S."/>
            <person name="Ichikawa N."/>
        </authorList>
    </citation>
    <scope>NUCLEOTIDE SEQUENCE [LARGE SCALE GENOMIC DNA]</scope>
    <source>
        <strain evidence="1 2">NBRC 105253</strain>
    </source>
</reference>
<dbReference type="Proteomes" id="UP000321863">
    <property type="component" value="Unassembled WGS sequence"/>
</dbReference>
<dbReference type="AlphaFoldDB" id="A0A511YGJ0"/>
<evidence type="ECO:0000313" key="2">
    <source>
        <dbReference type="Proteomes" id="UP000321863"/>
    </source>
</evidence>
<gene>
    <name evidence="1" type="ORF">CHA01nite_00670</name>
</gene>
<evidence type="ECO:0000313" key="1">
    <source>
        <dbReference type="EMBL" id="GEN74327.1"/>
    </source>
</evidence>
<name>A0A511YGJ0_9FLAO</name>
<accession>A0A511YGJ0</accession>
<dbReference type="RefSeq" id="WP_146939231.1">
    <property type="nucleotide sequence ID" value="NZ_BJYJ01000001.1"/>
</dbReference>
<comment type="caution">
    <text evidence="1">The sequence shown here is derived from an EMBL/GenBank/DDBJ whole genome shotgun (WGS) entry which is preliminary data.</text>
</comment>
<sequence length="345" mass="37710">MTNEKNFSLIVLLLWWIYSPGQVSYNSWTNGYLSISSYGGNTAPDAYTANFSGNGYLNVPYWRLSARLKQPATSADGNYTLPANKISFSPVSASGNASPNGVPTISQIGMPLNVIMQEGQEVFLVPQSNAALYNLPILFFGYYYNLQLKYSVTLAGGSYLGNYPAWTTFSAPIQFTAYDRYNNVIGRMDHLFQFQIGLLSGTPPDSPEMSLKFSAAAMNGLLEFNSTTDYNNGVSASYASALTVRSNTNYQIKMRSLQNTFNSAAGNTLPLDAVKFALVPVNGNNATVYPISLSSLSQLVARGSYTQGSNVYFDINYSTNANDQRFVSAKAADYSTTLQFEIIPQ</sequence>
<protein>
    <submittedName>
        <fullName evidence="1">Uncharacterized protein</fullName>
    </submittedName>
</protein>
<dbReference type="OrthoDB" id="700277at2"/>